<dbReference type="InterPro" id="IPR003675">
    <property type="entry name" value="Rce1/LyrA-like_dom"/>
</dbReference>
<keyword evidence="4" id="KW-1185">Reference proteome</keyword>
<dbReference type="EMBL" id="BAAANC010000003">
    <property type="protein sequence ID" value="GAA1546108.1"/>
    <property type="molecule type" value="Genomic_DNA"/>
</dbReference>
<feature type="transmembrane region" description="Helical" evidence="1">
    <location>
        <begin position="91"/>
        <end position="114"/>
    </location>
</feature>
<comment type="caution">
    <text evidence="3">The sequence shown here is derived from an EMBL/GenBank/DDBJ whole genome shotgun (WGS) entry which is preliminary data.</text>
</comment>
<feature type="transmembrane region" description="Helical" evidence="1">
    <location>
        <begin position="56"/>
        <end position="79"/>
    </location>
</feature>
<dbReference type="Proteomes" id="UP001500363">
    <property type="component" value="Unassembled WGS sequence"/>
</dbReference>
<evidence type="ECO:0000259" key="2">
    <source>
        <dbReference type="Pfam" id="PF02517"/>
    </source>
</evidence>
<feature type="transmembrane region" description="Helical" evidence="1">
    <location>
        <begin position="224"/>
        <end position="242"/>
    </location>
</feature>
<dbReference type="Pfam" id="PF02517">
    <property type="entry name" value="Rce1-like"/>
    <property type="match status" value="1"/>
</dbReference>
<feature type="transmembrane region" description="Helical" evidence="1">
    <location>
        <begin position="161"/>
        <end position="180"/>
    </location>
</feature>
<evidence type="ECO:0000256" key="1">
    <source>
        <dbReference type="SAM" id="Phobius"/>
    </source>
</evidence>
<evidence type="ECO:0000313" key="3">
    <source>
        <dbReference type="EMBL" id="GAA1546108.1"/>
    </source>
</evidence>
<keyword evidence="1" id="KW-1133">Transmembrane helix</keyword>
<keyword evidence="3" id="KW-0645">Protease</keyword>
<reference evidence="4" key="1">
    <citation type="journal article" date="2019" name="Int. J. Syst. Evol. Microbiol.">
        <title>The Global Catalogue of Microorganisms (GCM) 10K type strain sequencing project: providing services to taxonomists for standard genome sequencing and annotation.</title>
        <authorList>
            <consortium name="The Broad Institute Genomics Platform"/>
            <consortium name="The Broad Institute Genome Sequencing Center for Infectious Disease"/>
            <person name="Wu L."/>
            <person name="Ma J."/>
        </authorList>
    </citation>
    <scope>NUCLEOTIDE SEQUENCE [LARGE SCALE GENOMIC DNA]</scope>
    <source>
        <strain evidence="4">JCM 14303</strain>
    </source>
</reference>
<feature type="transmembrane region" description="Helical" evidence="1">
    <location>
        <begin position="120"/>
        <end position="140"/>
    </location>
</feature>
<keyword evidence="1" id="KW-0812">Transmembrane</keyword>
<keyword evidence="1" id="KW-0472">Membrane</keyword>
<feature type="domain" description="CAAX prenyl protease 2/Lysostaphin resistance protein A-like" evidence="2">
    <location>
        <begin position="132"/>
        <end position="237"/>
    </location>
</feature>
<dbReference type="RefSeq" id="WP_344179637.1">
    <property type="nucleotide sequence ID" value="NZ_BAAANC010000003.1"/>
</dbReference>
<keyword evidence="3" id="KW-0378">Hydrolase</keyword>
<proteinExistence type="predicted"/>
<sequence length="274" mass="29499">MGSTRRLGGATAEVVAAGEETVLRRRVGWFFGVCLVLTWVPWLVLGVAGANVDEGVGALVFGLAASGPSLAALVMWLWHRDRMPRQVAWSWRWPIAAVGFGAVPPVVAALLLGVDGIPEHASSVIAGAGGPLGALAYTLLAGPVAEEFGWRGYLQPRLRRMYGRIAVTGIIGAAWGLWHLPLFFLDGTGQHDKGLASLEGLLFFLGLFPLTFTILFVSERLRGGVWAAILLHAAWNLTEELVPALSSTGLWVELFLTTLIAVSVGLYWRRVPRL</sequence>
<dbReference type="PANTHER" id="PTHR35797:SF1">
    <property type="entry name" value="PROTEASE"/>
    <property type="match status" value="1"/>
</dbReference>
<accession>A0ABP4MKJ3</accession>
<name>A0ABP4MKJ3_9ACTN</name>
<gene>
    <name evidence="3" type="ORF">GCM10009741_57060</name>
</gene>
<dbReference type="PANTHER" id="PTHR35797">
    <property type="entry name" value="PROTEASE-RELATED"/>
    <property type="match status" value="1"/>
</dbReference>
<keyword evidence="3" id="KW-0482">Metalloprotease</keyword>
<organism evidence="3 4">
    <name type="scientific">Kribbella lupini</name>
    <dbReference type="NCBI Taxonomy" id="291602"/>
    <lineage>
        <taxon>Bacteria</taxon>
        <taxon>Bacillati</taxon>
        <taxon>Actinomycetota</taxon>
        <taxon>Actinomycetes</taxon>
        <taxon>Propionibacteriales</taxon>
        <taxon>Kribbellaceae</taxon>
        <taxon>Kribbella</taxon>
    </lineage>
</organism>
<feature type="transmembrane region" description="Helical" evidence="1">
    <location>
        <begin position="29"/>
        <end position="50"/>
    </location>
</feature>
<protein>
    <submittedName>
        <fullName evidence="3">CPBP family intramembrane metalloprotease</fullName>
    </submittedName>
</protein>
<feature type="transmembrane region" description="Helical" evidence="1">
    <location>
        <begin position="200"/>
        <end position="217"/>
    </location>
</feature>
<dbReference type="InterPro" id="IPR042150">
    <property type="entry name" value="MmRce1-like"/>
</dbReference>
<evidence type="ECO:0000313" key="4">
    <source>
        <dbReference type="Proteomes" id="UP001500363"/>
    </source>
</evidence>
<dbReference type="GO" id="GO:0008237">
    <property type="term" value="F:metallopeptidase activity"/>
    <property type="evidence" value="ECO:0007669"/>
    <property type="project" value="UniProtKB-KW"/>
</dbReference>
<feature type="transmembrane region" description="Helical" evidence="1">
    <location>
        <begin position="248"/>
        <end position="268"/>
    </location>
</feature>